<feature type="transmembrane region" description="Helical" evidence="1">
    <location>
        <begin position="139"/>
        <end position="158"/>
    </location>
</feature>
<protein>
    <recommendedName>
        <fullName evidence="3">Ferrichrome ABC transporter permease</fullName>
    </recommendedName>
</protein>
<sequence length="177" mass="19538">MPFAVTIFLGAFLLFLVQPLIGKYILPWFGGTPGVWTTCLLFFQCLLLGGYAYAHCLNYFLPLRKQIIVHGVLLFLAVISLPITPSESLKPTGEESPTVQILLLLTLSIGLPYLVLSATGPLIQAWFAKAHSGRSPYRLYALSNVGSLLALLGFPFLVEPWTARSQQVNWWSVGMVL</sequence>
<dbReference type="AlphaFoldDB" id="A0A382TT02"/>
<evidence type="ECO:0008006" key="3">
    <source>
        <dbReference type="Google" id="ProtNLM"/>
    </source>
</evidence>
<feature type="transmembrane region" description="Helical" evidence="1">
    <location>
        <begin position="66"/>
        <end position="83"/>
    </location>
</feature>
<evidence type="ECO:0000256" key="1">
    <source>
        <dbReference type="SAM" id="Phobius"/>
    </source>
</evidence>
<dbReference type="EMBL" id="UINC01138655">
    <property type="protein sequence ID" value="SVD24737.1"/>
    <property type="molecule type" value="Genomic_DNA"/>
</dbReference>
<keyword evidence="1" id="KW-0812">Transmembrane</keyword>
<keyword evidence="1" id="KW-0472">Membrane</keyword>
<evidence type="ECO:0000313" key="2">
    <source>
        <dbReference type="EMBL" id="SVD24737.1"/>
    </source>
</evidence>
<accession>A0A382TT02</accession>
<feature type="transmembrane region" description="Helical" evidence="1">
    <location>
        <begin position="103"/>
        <end position="127"/>
    </location>
</feature>
<reference evidence="2" key="1">
    <citation type="submission" date="2018-05" db="EMBL/GenBank/DDBJ databases">
        <authorList>
            <person name="Lanie J.A."/>
            <person name="Ng W.-L."/>
            <person name="Kazmierczak K.M."/>
            <person name="Andrzejewski T.M."/>
            <person name="Davidsen T.M."/>
            <person name="Wayne K.J."/>
            <person name="Tettelin H."/>
            <person name="Glass J.I."/>
            <person name="Rusch D."/>
            <person name="Podicherti R."/>
            <person name="Tsui H.-C.T."/>
            <person name="Winkler M.E."/>
        </authorList>
    </citation>
    <scope>NUCLEOTIDE SEQUENCE</scope>
</reference>
<feature type="non-terminal residue" evidence="2">
    <location>
        <position position="177"/>
    </location>
</feature>
<feature type="transmembrane region" description="Helical" evidence="1">
    <location>
        <begin position="35"/>
        <end position="54"/>
    </location>
</feature>
<keyword evidence="1" id="KW-1133">Transmembrane helix</keyword>
<name>A0A382TT02_9ZZZZ</name>
<gene>
    <name evidence="2" type="ORF">METZ01_LOCUS377591</name>
</gene>
<proteinExistence type="predicted"/>
<organism evidence="2">
    <name type="scientific">marine metagenome</name>
    <dbReference type="NCBI Taxonomy" id="408172"/>
    <lineage>
        <taxon>unclassified sequences</taxon>
        <taxon>metagenomes</taxon>
        <taxon>ecological metagenomes</taxon>
    </lineage>
</organism>